<organism evidence="2 3">
    <name type="scientific">Lithohypha guttulata</name>
    <dbReference type="NCBI Taxonomy" id="1690604"/>
    <lineage>
        <taxon>Eukaryota</taxon>
        <taxon>Fungi</taxon>
        <taxon>Dikarya</taxon>
        <taxon>Ascomycota</taxon>
        <taxon>Pezizomycotina</taxon>
        <taxon>Eurotiomycetes</taxon>
        <taxon>Chaetothyriomycetidae</taxon>
        <taxon>Chaetothyriales</taxon>
        <taxon>Trichomeriaceae</taxon>
        <taxon>Lithohypha</taxon>
    </lineage>
</organism>
<dbReference type="Proteomes" id="UP001345013">
    <property type="component" value="Unassembled WGS sequence"/>
</dbReference>
<comment type="caution">
    <text evidence="2">The sequence shown here is derived from an EMBL/GenBank/DDBJ whole genome shotgun (WGS) entry which is preliminary data.</text>
</comment>
<proteinExistence type="predicted"/>
<evidence type="ECO:0000313" key="3">
    <source>
        <dbReference type="Proteomes" id="UP001345013"/>
    </source>
</evidence>
<accession>A0ABR0K627</accession>
<name>A0ABR0K627_9EURO</name>
<feature type="chain" id="PRO_5045908771" evidence="1">
    <location>
        <begin position="21"/>
        <end position="153"/>
    </location>
</feature>
<feature type="signal peptide" evidence="1">
    <location>
        <begin position="1"/>
        <end position="20"/>
    </location>
</feature>
<evidence type="ECO:0000256" key="1">
    <source>
        <dbReference type="SAM" id="SignalP"/>
    </source>
</evidence>
<gene>
    <name evidence="2" type="ORF">LTR24_006402</name>
</gene>
<dbReference type="EMBL" id="JAVRRG010000082">
    <property type="protein sequence ID" value="KAK5089258.1"/>
    <property type="molecule type" value="Genomic_DNA"/>
</dbReference>
<keyword evidence="3" id="KW-1185">Reference proteome</keyword>
<sequence length="153" mass="17069">MHSRAFLLGIFALLTSTAAAAPLVKRGPPSIIFCDHPGAEKWGRCVVDIIQDGVCRPIPDSNDMGDSGSTWAYIDVSDTMVCRFYRSDNDCNAWFAKVTDQGEKSGQFPYHLTGVKNHFRNYICHDWVSEIYPEMPPAPSEADRRKAKADKEA</sequence>
<evidence type="ECO:0000313" key="2">
    <source>
        <dbReference type="EMBL" id="KAK5089258.1"/>
    </source>
</evidence>
<protein>
    <submittedName>
        <fullName evidence="2">Uncharacterized protein</fullName>
    </submittedName>
</protein>
<keyword evidence="1" id="KW-0732">Signal</keyword>
<reference evidence="2 3" key="1">
    <citation type="submission" date="2023-08" db="EMBL/GenBank/DDBJ databases">
        <title>Black Yeasts Isolated from many extreme environments.</title>
        <authorList>
            <person name="Coleine C."/>
            <person name="Stajich J.E."/>
            <person name="Selbmann L."/>
        </authorList>
    </citation>
    <scope>NUCLEOTIDE SEQUENCE [LARGE SCALE GENOMIC DNA]</scope>
    <source>
        <strain evidence="2 3">CCFEE 5885</strain>
    </source>
</reference>